<dbReference type="InterPro" id="IPR036875">
    <property type="entry name" value="Znf_CCHC_sf"/>
</dbReference>
<keyword evidence="2" id="KW-0378">Hydrolase</keyword>
<dbReference type="SUPFAM" id="SSF53098">
    <property type="entry name" value="Ribonuclease H-like"/>
    <property type="match status" value="1"/>
</dbReference>
<feature type="domain" description="Integrase catalytic" evidence="5">
    <location>
        <begin position="624"/>
        <end position="790"/>
    </location>
</feature>
<dbReference type="InterPro" id="IPR039537">
    <property type="entry name" value="Retrotran_Ty1/copia-like"/>
</dbReference>
<comment type="caution">
    <text evidence="6">The sequence shown here is derived from an EMBL/GenBank/DDBJ whole genome shotgun (WGS) entry which is preliminary data.</text>
</comment>
<reference evidence="6" key="1">
    <citation type="journal article" date="2019" name="Sci. Rep.">
        <title>Draft genome of Tanacetum cinerariifolium, the natural source of mosquito coil.</title>
        <authorList>
            <person name="Yamashiro T."/>
            <person name="Shiraishi A."/>
            <person name="Satake H."/>
            <person name="Nakayama K."/>
        </authorList>
    </citation>
    <scope>NUCLEOTIDE SEQUENCE</scope>
</reference>
<dbReference type="PANTHER" id="PTHR42648">
    <property type="entry name" value="TRANSPOSASE, PUTATIVE-RELATED"/>
    <property type="match status" value="1"/>
</dbReference>
<protein>
    <recommendedName>
        <fullName evidence="5">Integrase catalytic domain-containing protein</fullName>
    </recommendedName>
</protein>
<feature type="compositionally biased region" description="Basic and acidic residues" evidence="4">
    <location>
        <begin position="922"/>
        <end position="936"/>
    </location>
</feature>
<feature type="compositionally biased region" description="Polar residues" evidence="4">
    <location>
        <begin position="884"/>
        <end position="907"/>
    </location>
</feature>
<feature type="region of interest" description="Disordered" evidence="4">
    <location>
        <begin position="472"/>
        <end position="499"/>
    </location>
</feature>
<dbReference type="Pfam" id="PF00665">
    <property type="entry name" value="rve"/>
    <property type="match status" value="1"/>
</dbReference>
<evidence type="ECO:0000259" key="5">
    <source>
        <dbReference type="PROSITE" id="PS50994"/>
    </source>
</evidence>
<dbReference type="Pfam" id="PF13976">
    <property type="entry name" value="gag_pre-integrs"/>
    <property type="match status" value="1"/>
</dbReference>
<dbReference type="SUPFAM" id="SSF56672">
    <property type="entry name" value="DNA/RNA polymerases"/>
    <property type="match status" value="1"/>
</dbReference>
<proteinExistence type="predicted"/>
<keyword evidence="3" id="KW-0175">Coiled coil</keyword>
<feature type="coiled-coil region" evidence="3">
    <location>
        <begin position="433"/>
        <end position="467"/>
    </location>
</feature>
<sequence length="1353" mass="155768">MSKSNFVSLFKLLPLDFEYLRAPLLKFNFNMVVVLLDYYSTFTESFYIILYSFDTIKSNSFGRKNSGESDGDLIVGGGCYTIEKRFGGNATTKKTQRNLLKQQHEKFTALNSEMLDQTFDILQKLVSQLEILGEKILQEDVNQKLLRSLSSESNTHAVVWRNKSDLDTMSMDDLYNNLKVFEPKVKGMTSSNSSTQNMAFVSSSNNKSTNGAVNTAQVVNTGNGVSTNGTQVNTTNIDKLSDAIICAFLASQPSSPQLVNEDLEQIHPDDLEEMDLKWQMAMLTMKARRFLKNTGRKLNLNGNETVAFDKTKVECFNCHKRGHFAREYRAPRAQVNMNRESTRRNVPVKLLTPQLWCLVMDLEVMIRVTKLKKELTMHLWHTPLQVLILRLKKFELIVLGYKAGLKSVEERLEFFKTNETIYSEDIKKLKFKIHCNEITIRELRKKLETYQKEKNGIQLTVEKLENASKKEFTSEPAVETLNAKTSEDVPKGNPQQDLQEKGVIDSGCSRHITRNMSYLTDYEEIDGGYVAFGVPRKNNRYSIDLKNIIHKGGLTCLFAKATSDKFRLWHRRLGHLNFKIMNKLVKENLVRGLPSKNFENEQTCVACQKGKQHRASCKTKTENSISLPLHMLHMGLFGPTFVKSLMKKMYCLVVTDDYSRFTWVFFLSTKDETNGILKSFITRIENLVDHKVKVIRCNNGTEFNNRDMNPFCKIKGIMRQYSVARTPQQNGVAERRNRTLISAAKTMLADSKLPTTFWAEVVNTTYYVKNRVLVTKPHNKTPYELFHGRTPMLSFMRPFRCPVTILNTIDHLDKFDRKDNEGFFIGYPLNSKAFRVFNSRTRIVEETLHIMFSENTPNNVGSGPNWLFDINALTKTLNYQPVVVGTQSNGNAGTKDNNNAEPKSSQDAGFKPSNDVGNKVNEVPRQENKCKDQEDKDKANLNNLEYTFQVNPILITRIHKDHSLEQVIRDLHSAPQTRRMSKNLEEHGLINTVNQRTNHKDLQIVYLLTSNHKWNPKRNKLDERGIAIKNKARLVAQRHTQEKGIDYDEVFAPVARIEAIRLFLAYVSFKDFVVYKMDMKSAFLYGKIKKEALYGLHQASRAWYETLSTYLLDNGFQRGKIDKTLFIKRHKGDILLVQVYVDDIIFGLTKKELCTSFEKLMHDKFQMSSMGELTFFLGFQVKQKEHRIFISQDKYVAKFLKKFGFFEVKTASTPIETQKPLLKDEDGEEVDVHIYKSMIGSLMYLSSPRPDIMFVVCACARYQVNPKMSHLHVVKRIFRYLKDQTKLGLWYLKDSLFDLMVYTDSDYTGASLDRKSTTGCCQFLRCRLILWQCKKQTMVANSTTEVDYVAASS</sequence>
<dbReference type="PROSITE" id="PS50994">
    <property type="entry name" value="INTEGRASE"/>
    <property type="match status" value="1"/>
</dbReference>
<dbReference type="InterPro" id="IPR012337">
    <property type="entry name" value="RNaseH-like_sf"/>
</dbReference>
<dbReference type="PANTHER" id="PTHR42648:SF32">
    <property type="entry name" value="RIBONUCLEASE H-LIKE DOMAIN, GAG-PRE-INTEGRASE DOMAIN PROTEIN-RELATED"/>
    <property type="match status" value="1"/>
</dbReference>
<name>A0A6L2N6E2_TANCI</name>
<dbReference type="EMBL" id="BKCJ010008225">
    <property type="protein sequence ID" value="GEU81179.1"/>
    <property type="molecule type" value="Genomic_DNA"/>
</dbReference>
<dbReference type="InterPro" id="IPR036397">
    <property type="entry name" value="RNaseH_sf"/>
</dbReference>
<dbReference type="CDD" id="cd09272">
    <property type="entry name" value="RNase_HI_RT_Ty1"/>
    <property type="match status" value="1"/>
</dbReference>
<dbReference type="SUPFAM" id="SSF57756">
    <property type="entry name" value="Retrovirus zinc finger-like domains"/>
    <property type="match status" value="1"/>
</dbReference>
<gene>
    <name evidence="6" type="ORF">Tci_053157</name>
</gene>
<dbReference type="Pfam" id="PF25597">
    <property type="entry name" value="SH3_retrovirus"/>
    <property type="match status" value="1"/>
</dbReference>
<keyword evidence="1" id="KW-0479">Metal-binding</keyword>
<dbReference type="Pfam" id="PF14223">
    <property type="entry name" value="Retrotran_gag_2"/>
    <property type="match status" value="1"/>
</dbReference>
<feature type="region of interest" description="Disordered" evidence="4">
    <location>
        <begin position="884"/>
        <end position="936"/>
    </location>
</feature>
<evidence type="ECO:0000256" key="4">
    <source>
        <dbReference type="SAM" id="MobiDB-lite"/>
    </source>
</evidence>
<accession>A0A6L2N6E2</accession>
<dbReference type="InterPro" id="IPR001584">
    <property type="entry name" value="Integrase_cat-core"/>
</dbReference>
<dbReference type="Pfam" id="PF07727">
    <property type="entry name" value="RVT_2"/>
    <property type="match status" value="1"/>
</dbReference>
<dbReference type="InterPro" id="IPR025724">
    <property type="entry name" value="GAG-pre-integrase_dom"/>
</dbReference>
<evidence type="ECO:0000256" key="3">
    <source>
        <dbReference type="SAM" id="Coils"/>
    </source>
</evidence>
<evidence type="ECO:0000313" key="6">
    <source>
        <dbReference type="EMBL" id="GEU81179.1"/>
    </source>
</evidence>
<dbReference type="GO" id="GO:0015074">
    <property type="term" value="P:DNA integration"/>
    <property type="evidence" value="ECO:0007669"/>
    <property type="project" value="InterPro"/>
</dbReference>
<dbReference type="GO" id="GO:0003676">
    <property type="term" value="F:nucleic acid binding"/>
    <property type="evidence" value="ECO:0007669"/>
    <property type="project" value="InterPro"/>
</dbReference>
<evidence type="ECO:0000256" key="1">
    <source>
        <dbReference type="ARBA" id="ARBA00022723"/>
    </source>
</evidence>
<dbReference type="InterPro" id="IPR013103">
    <property type="entry name" value="RVT_2"/>
</dbReference>
<dbReference type="InterPro" id="IPR043502">
    <property type="entry name" value="DNA/RNA_pol_sf"/>
</dbReference>
<dbReference type="GO" id="GO:0016787">
    <property type="term" value="F:hydrolase activity"/>
    <property type="evidence" value="ECO:0007669"/>
    <property type="project" value="UniProtKB-KW"/>
</dbReference>
<dbReference type="Gene3D" id="3.30.420.10">
    <property type="entry name" value="Ribonuclease H-like superfamily/Ribonuclease H"/>
    <property type="match status" value="1"/>
</dbReference>
<dbReference type="GO" id="GO:0008270">
    <property type="term" value="F:zinc ion binding"/>
    <property type="evidence" value="ECO:0007669"/>
    <property type="project" value="InterPro"/>
</dbReference>
<dbReference type="InterPro" id="IPR057670">
    <property type="entry name" value="SH3_retrovirus"/>
</dbReference>
<organism evidence="6">
    <name type="scientific">Tanacetum cinerariifolium</name>
    <name type="common">Dalmatian daisy</name>
    <name type="synonym">Chrysanthemum cinerariifolium</name>
    <dbReference type="NCBI Taxonomy" id="118510"/>
    <lineage>
        <taxon>Eukaryota</taxon>
        <taxon>Viridiplantae</taxon>
        <taxon>Streptophyta</taxon>
        <taxon>Embryophyta</taxon>
        <taxon>Tracheophyta</taxon>
        <taxon>Spermatophyta</taxon>
        <taxon>Magnoliopsida</taxon>
        <taxon>eudicotyledons</taxon>
        <taxon>Gunneridae</taxon>
        <taxon>Pentapetalae</taxon>
        <taxon>asterids</taxon>
        <taxon>campanulids</taxon>
        <taxon>Asterales</taxon>
        <taxon>Asteraceae</taxon>
        <taxon>Asteroideae</taxon>
        <taxon>Anthemideae</taxon>
        <taxon>Anthemidinae</taxon>
        <taxon>Tanacetum</taxon>
    </lineage>
</organism>
<evidence type="ECO:0000256" key="2">
    <source>
        <dbReference type="ARBA" id="ARBA00022801"/>
    </source>
</evidence>